<sequence length="129" mass="14182">MPELDLINFAVAGCSGNPDNGFCSSTKCGEHKVVVDYPEAWGGSDKGPNPMDTIMCGLIGCEQIISTKVAKEHDWTVRNVCWNCSIQYNPNKSTAYPAKQAIEKIHIDAVVDADMTQEEVDQFGEIVHY</sequence>
<gene>
    <name evidence="1" type="ORF">KIPB_010018</name>
</gene>
<evidence type="ECO:0000313" key="1">
    <source>
        <dbReference type="EMBL" id="GIQ87883.1"/>
    </source>
</evidence>
<dbReference type="InterPro" id="IPR015946">
    <property type="entry name" value="KH_dom-like_a/b"/>
</dbReference>
<organism evidence="1 2">
    <name type="scientific">Kipferlia bialata</name>
    <dbReference type="NCBI Taxonomy" id="797122"/>
    <lineage>
        <taxon>Eukaryota</taxon>
        <taxon>Metamonada</taxon>
        <taxon>Carpediemonas-like organisms</taxon>
        <taxon>Kipferlia</taxon>
    </lineage>
</organism>
<dbReference type="InterPro" id="IPR003718">
    <property type="entry name" value="OsmC/Ohr_fam"/>
</dbReference>
<dbReference type="EMBL" id="BDIP01003582">
    <property type="protein sequence ID" value="GIQ87883.1"/>
    <property type="molecule type" value="Genomic_DNA"/>
</dbReference>
<dbReference type="SUPFAM" id="SSF82784">
    <property type="entry name" value="OsmC-like"/>
    <property type="match status" value="1"/>
</dbReference>
<accession>A0A9K3GM13</accession>
<dbReference type="Gene3D" id="3.30.300.20">
    <property type="match status" value="1"/>
</dbReference>
<evidence type="ECO:0000313" key="2">
    <source>
        <dbReference type="Proteomes" id="UP000265618"/>
    </source>
</evidence>
<dbReference type="OrthoDB" id="2019818at2759"/>
<dbReference type="InterPro" id="IPR036102">
    <property type="entry name" value="OsmC/Ohrsf"/>
</dbReference>
<dbReference type="InterPro" id="IPR052924">
    <property type="entry name" value="OsmC/Ohr_hydroprdx_reductase"/>
</dbReference>
<dbReference type="PANTHER" id="PTHR35368:SF1">
    <property type="entry name" value="HYDROPEROXIDE REDUCTASE"/>
    <property type="match status" value="1"/>
</dbReference>
<dbReference type="AlphaFoldDB" id="A0A9K3GM13"/>
<dbReference type="Pfam" id="PF02566">
    <property type="entry name" value="OsmC"/>
    <property type="match status" value="1"/>
</dbReference>
<keyword evidence="2" id="KW-1185">Reference proteome</keyword>
<comment type="caution">
    <text evidence="1">The sequence shown here is derived from an EMBL/GenBank/DDBJ whole genome shotgun (WGS) entry which is preliminary data.</text>
</comment>
<dbReference type="PANTHER" id="PTHR35368">
    <property type="entry name" value="HYDROPEROXIDE REDUCTASE"/>
    <property type="match status" value="1"/>
</dbReference>
<dbReference type="Proteomes" id="UP000265618">
    <property type="component" value="Unassembled WGS sequence"/>
</dbReference>
<name>A0A9K3GM13_9EUKA</name>
<feature type="non-terminal residue" evidence="1">
    <location>
        <position position="1"/>
    </location>
</feature>
<reference evidence="1 2" key="1">
    <citation type="journal article" date="2018" name="PLoS ONE">
        <title>The draft genome of Kipferlia bialata reveals reductive genome evolution in fornicate parasites.</title>
        <authorList>
            <person name="Tanifuji G."/>
            <person name="Takabayashi S."/>
            <person name="Kume K."/>
            <person name="Takagi M."/>
            <person name="Nakayama T."/>
            <person name="Kamikawa R."/>
            <person name="Inagaki Y."/>
            <person name="Hashimoto T."/>
        </authorList>
    </citation>
    <scope>NUCLEOTIDE SEQUENCE [LARGE SCALE GENOMIC DNA]</scope>
    <source>
        <strain evidence="1">NY0173</strain>
    </source>
</reference>
<proteinExistence type="predicted"/>
<protein>
    <submittedName>
        <fullName evidence="1">OsmC/Ohr family protein</fullName>
    </submittedName>
</protein>